<dbReference type="Gene3D" id="2.60.120.260">
    <property type="entry name" value="Galactose-binding domain-like"/>
    <property type="match status" value="2"/>
</dbReference>
<reference evidence="5" key="1">
    <citation type="journal article" date="2019" name="Int. J. Syst. Evol. Microbiol.">
        <title>The Global Catalogue of Microorganisms (GCM) 10K type strain sequencing project: providing services to taxonomists for standard genome sequencing and annotation.</title>
        <authorList>
            <consortium name="The Broad Institute Genomics Platform"/>
            <consortium name="The Broad Institute Genome Sequencing Center for Infectious Disease"/>
            <person name="Wu L."/>
            <person name="Ma J."/>
        </authorList>
    </citation>
    <scope>NUCLEOTIDE SEQUENCE [LARGE SCALE GENOMIC DNA]</scope>
    <source>
        <strain evidence="5">CGMCC 4.7289</strain>
    </source>
</reference>
<evidence type="ECO:0000259" key="3">
    <source>
        <dbReference type="PROSITE" id="PS51175"/>
    </source>
</evidence>
<dbReference type="PANTHER" id="PTHR33886:SF8">
    <property type="entry name" value="UNSATURATED RHAMNOGALACTURONAN HYDROLASE (EUROFUNG)"/>
    <property type="match status" value="1"/>
</dbReference>
<dbReference type="SUPFAM" id="SSF48208">
    <property type="entry name" value="Six-hairpin glycosidases"/>
    <property type="match status" value="1"/>
</dbReference>
<dbReference type="InterPro" id="IPR008979">
    <property type="entry name" value="Galactose-bd-like_sf"/>
</dbReference>
<dbReference type="PANTHER" id="PTHR33886">
    <property type="entry name" value="UNSATURATED RHAMNOGALACTURONAN HYDROLASE (EUROFUNG)"/>
    <property type="match status" value="1"/>
</dbReference>
<dbReference type="Proteomes" id="UP001595816">
    <property type="component" value="Unassembled WGS sequence"/>
</dbReference>
<dbReference type="InterPro" id="IPR010905">
    <property type="entry name" value="Glyco_hydro_88"/>
</dbReference>
<dbReference type="InterPro" id="IPR005084">
    <property type="entry name" value="CBM6"/>
</dbReference>
<dbReference type="Gene3D" id="1.50.10.10">
    <property type="match status" value="1"/>
</dbReference>
<dbReference type="Pfam" id="PF03422">
    <property type="entry name" value="CBM_6"/>
    <property type="match status" value="1"/>
</dbReference>
<feature type="chain" id="PRO_5047303333" evidence="2">
    <location>
        <begin position="31"/>
        <end position="646"/>
    </location>
</feature>
<protein>
    <submittedName>
        <fullName evidence="4">Glycoside hydrolase family 88 protein</fullName>
    </submittedName>
</protein>
<dbReference type="InterPro" id="IPR052043">
    <property type="entry name" value="PolySaccharide_Degr_Enz"/>
</dbReference>
<comment type="caution">
    <text evidence="4">The sequence shown here is derived from an EMBL/GenBank/DDBJ whole genome shotgun (WGS) entry which is preliminary data.</text>
</comment>
<name>A0ABV8LXA2_9ACTN</name>
<dbReference type="PROSITE" id="PS51175">
    <property type="entry name" value="CBM6"/>
    <property type="match status" value="2"/>
</dbReference>
<dbReference type="RefSeq" id="WP_253762421.1">
    <property type="nucleotide sequence ID" value="NZ_JAMZDZ010000001.1"/>
</dbReference>
<dbReference type="InterPro" id="IPR012341">
    <property type="entry name" value="6hp_glycosidase-like_sf"/>
</dbReference>
<dbReference type="Pfam" id="PF07470">
    <property type="entry name" value="Glyco_hydro_88"/>
    <property type="match status" value="1"/>
</dbReference>
<proteinExistence type="predicted"/>
<keyword evidence="5" id="KW-1185">Reference proteome</keyword>
<feature type="domain" description="CBM6" evidence="3">
    <location>
        <begin position="33"/>
        <end position="157"/>
    </location>
</feature>
<evidence type="ECO:0000256" key="1">
    <source>
        <dbReference type="ARBA" id="ARBA00022801"/>
    </source>
</evidence>
<dbReference type="EMBL" id="JBHSAY010000019">
    <property type="protein sequence ID" value="MFC4134930.1"/>
    <property type="molecule type" value="Genomic_DNA"/>
</dbReference>
<sequence>MRFVRRFISASIGGALVAVTLTSLSAPATAAVTRHEAESATITQGVVEANHLGFSGTGFVNYDNVTGSSVQWSVDAVATTPVKLILRYANGTTTNRPMTITLNGQPIAANAAFPGTGSWDAWQSMVIPATLTAGANLVEATATTANGGPNVDFLDVDATAPPQVLEAETATFVVGCVVENNWPGYTGTGFANCDNTGGSGVEWTFTAQQAGSTNLTVRYANGGTTNRPAALAVNGTIVSTPVFGPTGAWSAWQTVTVQTPLNAGTNTVRLTATSATGPANLDSLTVGGDAGPPSGTDWAVAMVESTMARYTPSTIGGWSYPVGLYMYGQYLVYQRTGDRRYFDYIRNWMDRFVDTNGNVSQSYNNLDSMLPGRVLLILYRETGQAKYRIAAQKIHDRFATYPRTSDGGFWHATSDSRAGQLWADGAFMSMPFLAEYGEIVGDSAYAWEEATKQIVVYANHLQQPSGLLRHAYDEPRDETWSDNVTGLSAEYWCRAIGWFGMATLQILDVLPADHPRRAQLVTIAQNMVRGFATYQDPVSGRWFQVVDKGNRADDWTETSCSSMYAYTMDKAIADGYVAATYQGNADRGVQGVLNRISLGSDGRTNLTDISIGTNVGDYAYYVGRTRATNDFHGLGAFLIMYEQTRT</sequence>
<keyword evidence="2" id="KW-0732">Signal</keyword>
<feature type="domain" description="CBM6" evidence="3">
    <location>
        <begin position="163"/>
        <end position="287"/>
    </location>
</feature>
<gene>
    <name evidence="4" type="ORF">ACFOZ4_30335</name>
</gene>
<evidence type="ECO:0000313" key="4">
    <source>
        <dbReference type="EMBL" id="MFC4134930.1"/>
    </source>
</evidence>
<dbReference type="CDD" id="cd04082">
    <property type="entry name" value="CBM35_pectate_lyase-like"/>
    <property type="match status" value="2"/>
</dbReference>
<dbReference type="InterPro" id="IPR008928">
    <property type="entry name" value="6-hairpin_glycosidase_sf"/>
</dbReference>
<feature type="signal peptide" evidence="2">
    <location>
        <begin position="1"/>
        <end position="30"/>
    </location>
</feature>
<keyword evidence="1 4" id="KW-0378">Hydrolase</keyword>
<evidence type="ECO:0000313" key="5">
    <source>
        <dbReference type="Proteomes" id="UP001595816"/>
    </source>
</evidence>
<accession>A0ABV8LXA2</accession>
<dbReference type="GO" id="GO:0016787">
    <property type="term" value="F:hydrolase activity"/>
    <property type="evidence" value="ECO:0007669"/>
    <property type="project" value="UniProtKB-KW"/>
</dbReference>
<organism evidence="4 5">
    <name type="scientific">Hamadaea flava</name>
    <dbReference type="NCBI Taxonomy" id="1742688"/>
    <lineage>
        <taxon>Bacteria</taxon>
        <taxon>Bacillati</taxon>
        <taxon>Actinomycetota</taxon>
        <taxon>Actinomycetes</taxon>
        <taxon>Micromonosporales</taxon>
        <taxon>Micromonosporaceae</taxon>
        <taxon>Hamadaea</taxon>
    </lineage>
</organism>
<dbReference type="Pfam" id="PF16990">
    <property type="entry name" value="CBM_35"/>
    <property type="match status" value="1"/>
</dbReference>
<evidence type="ECO:0000256" key="2">
    <source>
        <dbReference type="SAM" id="SignalP"/>
    </source>
</evidence>
<dbReference type="SUPFAM" id="SSF49785">
    <property type="entry name" value="Galactose-binding domain-like"/>
    <property type="match status" value="2"/>
</dbReference>